<evidence type="ECO:0000256" key="1">
    <source>
        <dbReference type="ARBA" id="ARBA00023118"/>
    </source>
</evidence>
<reference evidence="4 5" key="1">
    <citation type="submission" date="2017-05" db="EMBL/GenBank/DDBJ databases">
        <title>The draft genome of the hyperthermophilic archaeon 'Pyrodictium delaneyi strain Hulk', an iron and nitrate reducer, reveals the capacity for sulfate reduction.</title>
        <authorList>
            <person name="Demey L.M."/>
            <person name="Miller C."/>
            <person name="Manzella M."/>
            <person name="Reguera G."/>
            <person name="Kashefi K."/>
        </authorList>
    </citation>
    <scope>NUCLEOTIDE SEQUENCE [LARGE SCALE GENOMIC DNA]</scope>
    <source>
        <strain evidence="4 5">Hulk</strain>
    </source>
</reference>
<evidence type="ECO:0000313" key="5">
    <source>
        <dbReference type="Proteomes" id="UP000196694"/>
    </source>
</evidence>
<dbReference type="PANTHER" id="PTHR36700:SF1">
    <property type="entry name" value="CRISPR SYSTEM CMR SUBUNIT CMR4"/>
    <property type="match status" value="1"/>
</dbReference>
<organism evidence="4 5">
    <name type="scientific">Pyrodictium delaneyi</name>
    <dbReference type="NCBI Taxonomy" id="1273541"/>
    <lineage>
        <taxon>Archaea</taxon>
        <taxon>Thermoproteota</taxon>
        <taxon>Thermoprotei</taxon>
        <taxon>Desulfurococcales</taxon>
        <taxon>Pyrodictiaceae</taxon>
        <taxon>Pyrodictium</taxon>
    </lineage>
</organism>
<dbReference type="EMBL" id="NCQP01000005">
    <property type="protein sequence ID" value="OWJ54494.1"/>
    <property type="molecule type" value="Genomic_DNA"/>
</dbReference>
<proteinExistence type="predicted"/>
<comment type="caution">
    <text evidence="4">The sequence shown here is derived from an EMBL/GenBank/DDBJ whole genome shotgun (WGS) entry which is preliminary data.</text>
</comment>
<keyword evidence="1" id="KW-0051">Antiviral defense</keyword>
<evidence type="ECO:0000313" key="4">
    <source>
        <dbReference type="EMBL" id="OWJ54674.1"/>
    </source>
</evidence>
<dbReference type="InterPro" id="IPR005537">
    <property type="entry name" value="RAMP_III_fam"/>
</dbReference>
<protein>
    <submittedName>
        <fullName evidence="4">Type III-B CRISPR module RAMP protein Cmr4</fullName>
    </submittedName>
</protein>
<keyword evidence="5" id="KW-1185">Reference proteome</keyword>
<accession>A0A211YP22</accession>
<name>A0A211YP22_9CREN</name>
<dbReference type="AlphaFoldDB" id="A0A211YP22"/>
<dbReference type="GO" id="GO:0051607">
    <property type="term" value="P:defense response to virus"/>
    <property type="evidence" value="ECO:0007669"/>
    <property type="project" value="UniProtKB-KW"/>
</dbReference>
<gene>
    <name evidence="4" type="ORF">Pdsh_06560</name>
    <name evidence="3" type="ORF">Pdsh_06775</name>
</gene>
<evidence type="ECO:0000259" key="2">
    <source>
        <dbReference type="Pfam" id="PF03787"/>
    </source>
</evidence>
<dbReference type="EMBL" id="NCQP01000003">
    <property type="protein sequence ID" value="OWJ54674.1"/>
    <property type="molecule type" value="Genomic_DNA"/>
</dbReference>
<dbReference type="NCBIfam" id="TIGR02580">
    <property type="entry name" value="cas_RAMP_Cmr4"/>
    <property type="match status" value="1"/>
</dbReference>
<evidence type="ECO:0000313" key="3">
    <source>
        <dbReference type="EMBL" id="OWJ54494.1"/>
    </source>
</evidence>
<dbReference type="PANTHER" id="PTHR36700">
    <property type="entry name" value="CRISPR SYSTEM CMR SUBUNIT CMR4"/>
    <property type="match status" value="1"/>
</dbReference>
<sequence>MRGWCIVAIGYFDRMDPVLASALTPLHPGAGRAPGVVDLPVQRDPYGYPLIPASSIKGALKTQAGQRRNCISGGRVACSSSDCRAVCCIFGPEPGEGDEGASAVSIIDFFPLAIPVPSLEYGYVYVTTPMLLARAKAILEASSISNMFTKLYNVIDVLLGDSREVGGHTVLAPRLRDKGESITLGLEKFTIATTSQSKSIEEVKLDNLNPLYQARPLVDNLVVVGDDVAPTVIERGLIRVTRISIDREKKTVTQRALWTEEYLPPGSLFIGAVAFTRPRNKYCNGISADASVVKDMFLELLGAASSKDTNTRVLYASIGGKETIGKGLMKLMIA</sequence>
<dbReference type="InterPro" id="IPR013410">
    <property type="entry name" value="CRISPR-assoc_RAMP_Cmr4"/>
</dbReference>
<dbReference type="Pfam" id="PF03787">
    <property type="entry name" value="RAMPs"/>
    <property type="match status" value="1"/>
</dbReference>
<dbReference type="Proteomes" id="UP000196694">
    <property type="component" value="Unassembled WGS sequence"/>
</dbReference>
<feature type="domain" description="CRISPR type III-associated protein" evidence="2">
    <location>
        <begin position="21"/>
        <end position="330"/>
    </location>
</feature>